<proteinExistence type="predicted"/>
<dbReference type="KEGG" id="eli:ELI_05185"/>
<dbReference type="STRING" id="314225.ELI_05185"/>
<sequence>MRDQPTWRIPIGLLALTLGLTVYAVLIARYVPEWIGGWHAIFQTVVYLFLGLVWLLPLGRFLRWMETGRTK</sequence>
<evidence type="ECO:0000256" key="1">
    <source>
        <dbReference type="SAM" id="Phobius"/>
    </source>
</evidence>
<dbReference type="Proteomes" id="UP000008808">
    <property type="component" value="Chromosome"/>
</dbReference>
<dbReference type="OrthoDB" id="7510023at2"/>
<keyword evidence="1" id="KW-0812">Transmembrane</keyword>
<reference evidence="3" key="1">
    <citation type="journal article" date="2009" name="J. Bacteriol.">
        <title>Complete genome sequence of Erythrobacter litoralis HTCC2594.</title>
        <authorList>
            <person name="Oh H.M."/>
            <person name="Giovannoni S.J."/>
            <person name="Ferriera S."/>
            <person name="Johnson J."/>
            <person name="Cho J.C."/>
        </authorList>
    </citation>
    <scope>NUCLEOTIDE SEQUENCE [LARGE SCALE GENOMIC DNA]</scope>
    <source>
        <strain evidence="3">HTCC2594</strain>
    </source>
</reference>
<accession>Q2NB12</accession>
<feature type="transmembrane region" description="Helical" evidence="1">
    <location>
        <begin position="12"/>
        <end position="31"/>
    </location>
</feature>
<protein>
    <recommendedName>
        <fullName evidence="4">DUF2842 domain-containing protein</fullName>
    </recommendedName>
</protein>
<dbReference type="AlphaFoldDB" id="Q2NB12"/>
<gene>
    <name evidence="2" type="ordered locus">ELI_05185</name>
</gene>
<keyword evidence="1" id="KW-0472">Membrane</keyword>
<feature type="transmembrane region" description="Helical" evidence="1">
    <location>
        <begin position="37"/>
        <end position="56"/>
    </location>
</feature>
<name>Q2NB12_ERYLH</name>
<organism evidence="2 3">
    <name type="scientific">Erythrobacter litoralis (strain HTCC2594)</name>
    <dbReference type="NCBI Taxonomy" id="314225"/>
    <lineage>
        <taxon>Bacteria</taxon>
        <taxon>Pseudomonadati</taxon>
        <taxon>Pseudomonadota</taxon>
        <taxon>Alphaproteobacteria</taxon>
        <taxon>Sphingomonadales</taxon>
        <taxon>Erythrobacteraceae</taxon>
        <taxon>Erythrobacter/Porphyrobacter group</taxon>
        <taxon>Erythrobacter</taxon>
    </lineage>
</organism>
<evidence type="ECO:0000313" key="2">
    <source>
        <dbReference type="EMBL" id="ABC63129.1"/>
    </source>
</evidence>
<dbReference type="HOGENOM" id="CLU_179280_2_0_5"/>
<dbReference type="RefSeq" id="WP_011413965.1">
    <property type="nucleotide sequence ID" value="NC_007722.1"/>
</dbReference>
<evidence type="ECO:0008006" key="4">
    <source>
        <dbReference type="Google" id="ProtNLM"/>
    </source>
</evidence>
<keyword evidence="3" id="KW-1185">Reference proteome</keyword>
<dbReference type="EMBL" id="CP000157">
    <property type="protein sequence ID" value="ABC63129.1"/>
    <property type="molecule type" value="Genomic_DNA"/>
</dbReference>
<dbReference type="Pfam" id="PF11003">
    <property type="entry name" value="DUF2842"/>
    <property type="match status" value="1"/>
</dbReference>
<evidence type="ECO:0000313" key="3">
    <source>
        <dbReference type="Proteomes" id="UP000008808"/>
    </source>
</evidence>
<keyword evidence="1" id="KW-1133">Transmembrane helix</keyword>
<dbReference type="InterPro" id="IPR021265">
    <property type="entry name" value="DUF2842"/>
</dbReference>